<dbReference type="AlphaFoldDB" id="A0A8H7F4S6"/>
<proteinExistence type="predicted"/>
<feature type="compositionally biased region" description="Polar residues" evidence="1">
    <location>
        <begin position="1"/>
        <end position="11"/>
    </location>
</feature>
<evidence type="ECO:0000256" key="1">
    <source>
        <dbReference type="SAM" id="MobiDB-lite"/>
    </source>
</evidence>
<reference evidence="2 3" key="1">
    <citation type="journal article" name="Sci. Rep.">
        <title>Telomere-to-telomere assembled and centromere annotated genomes of the two main subspecies of the button mushroom Agaricus bisporus reveal especially polymorphic chromosome ends.</title>
        <authorList>
            <person name="Sonnenberg A.S.M."/>
            <person name="Sedaghat-Telgerd N."/>
            <person name="Lavrijssen B."/>
            <person name="Ohm R.A."/>
            <person name="Hendrickx P.M."/>
            <person name="Scholtmeijer K."/>
            <person name="Baars J.J.P."/>
            <person name="van Peer A."/>
        </authorList>
    </citation>
    <scope>NUCLEOTIDE SEQUENCE [LARGE SCALE GENOMIC DNA]</scope>
    <source>
        <strain evidence="2 3">H119_p4</strain>
    </source>
</reference>
<feature type="region of interest" description="Disordered" evidence="1">
    <location>
        <begin position="1"/>
        <end position="21"/>
    </location>
</feature>
<evidence type="ECO:0000313" key="3">
    <source>
        <dbReference type="Proteomes" id="UP000629468"/>
    </source>
</evidence>
<dbReference type="EMBL" id="JABXXO010000006">
    <property type="protein sequence ID" value="KAF7776818.1"/>
    <property type="molecule type" value="Genomic_DNA"/>
</dbReference>
<accession>A0A8H7F4S6</accession>
<gene>
    <name evidence="2" type="ORF">Agabi119p4_5211</name>
</gene>
<feature type="compositionally biased region" description="Basic and acidic residues" evidence="1">
    <location>
        <begin position="12"/>
        <end position="21"/>
    </location>
</feature>
<comment type="caution">
    <text evidence="2">The sequence shown here is derived from an EMBL/GenBank/DDBJ whole genome shotgun (WGS) entry which is preliminary data.</text>
</comment>
<organism evidence="2 3">
    <name type="scientific">Agaricus bisporus var. burnettii</name>
    <dbReference type="NCBI Taxonomy" id="192524"/>
    <lineage>
        <taxon>Eukaryota</taxon>
        <taxon>Fungi</taxon>
        <taxon>Dikarya</taxon>
        <taxon>Basidiomycota</taxon>
        <taxon>Agaricomycotina</taxon>
        <taxon>Agaricomycetes</taxon>
        <taxon>Agaricomycetidae</taxon>
        <taxon>Agaricales</taxon>
        <taxon>Agaricineae</taxon>
        <taxon>Agaricaceae</taxon>
        <taxon>Agaricus</taxon>
    </lineage>
</organism>
<evidence type="ECO:0000313" key="2">
    <source>
        <dbReference type="EMBL" id="KAF7776818.1"/>
    </source>
</evidence>
<name>A0A8H7F4S6_AGABI</name>
<protein>
    <submittedName>
        <fullName evidence="2">Uncharacterized protein</fullName>
    </submittedName>
</protein>
<dbReference type="Proteomes" id="UP000629468">
    <property type="component" value="Unassembled WGS sequence"/>
</dbReference>
<sequence>MDLTSSAAQTDKGSESLKLESSSEKPLSLTTSIASDIIPDSTLNGWIFFLRDLPEKSIMGDPALVRGSPRSELILATLLARRYLIRQDERDYEEARSMGEQATYLEEEDHLVCQYASEMHQASLLRNSLLNSQEWAMAAPRLLLRPGGTPVETPGASIYGSNELCSNISQLRNIELAFRNTGTGLPLSPSVSFTQILYDLLDIFPWKHMGSAAENPHVFVSVAEGGALVSIVKSLPESLHCSPDLHDYVCGCLVLAYGHYILYRQSGNRDSFDEALEYSSTASYLLDALGRPLSPLGNCQEWKLAYGISRNYAFHLFEDFTSLAQTWAVFELFDLFRSSMAVSGLFSTDPLAEIMCWYTSSDYSTTFQTYIFLATQPSIKKQVDAIGKRLATSPPLPLADFAMIHVVLLQFNSRSFDIGDAGRMIDVAVKERVASEPDDTSECLLALEILARMYVVHCTFFRWDSRAKESELFAEKYFRELISNSRDPTQSALLGFDFVQSFCIPRFLANGSSNLVEALALLSTAVRGIDETNRLFSSVALLLAQTHMRSLVGTHQQKHLTESISWYQKYADVAGPRAGLTPSLHHTNLIGSRQLGWILPLYIGLLHTISWARQALQQGQSECLKVFRVLSLLASNPLWLENTTEEKQLPLRTSRSIGSSAVAAVLKFNPEFSNVVVEYLEQNLSITYRHLLQLSPKQGVIDPLGDV</sequence>